<sequence length="472" mass="54982">MSFLKVSGTAIVDGQGNEVVLRGAGLGGWMTMENFITGYPGCEFQIRDALAETIGKEKSEYFFDKFLEYFFAEDDAKFFKSLGLNCIRIAVSYRHFEDDTNPRVLKKDGFRHLDRAIEACAKHGIYTIIDMHTAPGGQNGGWHCDSACHIADFWRHKDFQDRFVWLWTEVARHYATNPWIAGYNLMNEPADPKGAGLIQVYDRLYAAIRPVDPHHIIFLDGNTYAIDFSAFPDNAKERWSNNAYAIHDYAIYGFPKTPEPYRRSPEQIQKLEDVYKRKRAWMDERGLCVWNGEWGPVYARREYDGDQTDDINEGRYNVLKDQLEIYHKDRLSWSIWLCKDIGYQGMVYVSKETPYMKRFEKFLARKFRLAVDAWGTNDQHVKHIYQPILELVEREIPEANKHLYPPIWSVENRVARLSRTMLVAEFMVQEWADTLKGLSEKELDEVAASFKFENCMKREGLNKALTDHASLY</sequence>
<dbReference type="PANTHER" id="PTHR31297">
    <property type="entry name" value="GLUCAN ENDO-1,6-BETA-GLUCOSIDASE B"/>
    <property type="match status" value="1"/>
</dbReference>
<dbReference type="GO" id="GO:0008422">
    <property type="term" value="F:beta-glucosidase activity"/>
    <property type="evidence" value="ECO:0007669"/>
    <property type="project" value="TreeGrafter"/>
</dbReference>
<evidence type="ECO:0000313" key="6">
    <source>
        <dbReference type="EMBL" id="EIW77768.1"/>
    </source>
</evidence>
<evidence type="ECO:0000256" key="4">
    <source>
        <dbReference type="RuleBase" id="RU361153"/>
    </source>
</evidence>
<keyword evidence="3 4" id="KW-0326">Glycosidase</keyword>
<gene>
    <name evidence="6" type="ORF">CONPUDRAFT_138982</name>
</gene>
<accession>A0A5M3MEW0</accession>
<proteinExistence type="inferred from homology"/>
<organism evidence="6 7">
    <name type="scientific">Coniophora puteana (strain RWD-64-598)</name>
    <name type="common">Brown rot fungus</name>
    <dbReference type="NCBI Taxonomy" id="741705"/>
    <lineage>
        <taxon>Eukaryota</taxon>
        <taxon>Fungi</taxon>
        <taxon>Dikarya</taxon>
        <taxon>Basidiomycota</taxon>
        <taxon>Agaricomycotina</taxon>
        <taxon>Agaricomycetes</taxon>
        <taxon>Agaricomycetidae</taxon>
        <taxon>Boletales</taxon>
        <taxon>Coniophorineae</taxon>
        <taxon>Coniophoraceae</taxon>
        <taxon>Coniophora</taxon>
    </lineage>
</organism>
<evidence type="ECO:0000256" key="1">
    <source>
        <dbReference type="ARBA" id="ARBA00005641"/>
    </source>
</evidence>
<dbReference type="AlphaFoldDB" id="A0A5M3MEW0"/>
<evidence type="ECO:0000256" key="2">
    <source>
        <dbReference type="ARBA" id="ARBA00022801"/>
    </source>
</evidence>
<dbReference type="EMBL" id="JH711583">
    <property type="protein sequence ID" value="EIW77768.1"/>
    <property type="molecule type" value="Genomic_DNA"/>
</dbReference>
<dbReference type="RefSeq" id="XP_007772121.1">
    <property type="nucleotide sequence ID" value="XM_007773931.1"/>
</dbReference>
<dbReference type="Pfam" id="PF00150">
    <property type="entry name" value="Cellulase"/>
    <property type="match status" value="1"/>
</dbReference>
<dbReference type="InterPro" id="IPR001547">
    <property type="entry name" value="Glyco_hydro_5"/>
</dbReference>
<dbReference type="InterPro" id="IPR050386">
    <property type="entry name" value="Glycosyl_hydrolase_5"/>
</dbReference>
<dbReference type="Proteomes" id="UP000053558">
    <property type="component" value="Unassembled WGS sequence"/>
</dbReference>
<dbReference type="GO" id="GO:0009986">
    <property type="term" value="C:cell surface"/>
    <property type="evidence" value="ECO:0007669"/>
    <property type="project" value="TreeGrafter"/>
</dbReference>
<name>A0A5M3MEW0_CONPW</name>
<dbReference type="Gene3D" id="3.20.20.80">
    <property type="entry name" value="Glycosidases"/>
    <property type="match status" value="1"/>
</dbReference>
<dbReference type="FunFam" id="3.20.20.80:FF:000130">
    <property type="entry name" value="Endoglucanase C"/>
    <property type="match status" value="1"/>
</dbReference>
<dbReference type="GeneID" id="19201279"/>
<evidence type="ECO:0000259" key="5">
    <source>
        <dbReference type="Pfam" id="PF00150"/>
    </source>
</evidence>
<dbReference type="KEGG" id="cput:CONPUDRAFT_138982"/>
<reference evidence="7" key="1">
    <citation type="journal article" date="2012" name="Science">
        <title>The Paleozoic origin of enzymatic lignin decomposition reconstructed from 31 fungal genomes.</title>
        <authorList>
            <person name="Floudas D."/>
            <person name="Binder M."/>
            <person name="Riley R."/>
            <person name="Barry K."/>
            <person name="Blanchette R.A."/>
            <person name="Henrissat B."/>
            <person name="Martinez A.T."/>
            <person name="Otillar R."/>
            <person name="Spatafora J.W."/>
            <person name="Yadav J.S."/>
            <person name="Aerts A."/>
            <person name="Benoit I."/>
            <person name="Boyd A."/>
            <person name="Carlson A."/>
            <person name="Copeland A."/>
            <person name="Coutinho P.M."/>
            <person name="de Vries R.P."/>
            <person name="Ferreira P."/>
            <person name="Findley K."/>
            <person name="Foster B."/>
            <person name="Gaskell J."/>
            <person name="Glotzer D."/>
            <person name="Gorecki P."/>
            <person name="Heitman J."/>
            <person name="Hesse C."/>
            <person name="Hori C."/>
            <person name="Igarashi K."/>
            <person name="Jurgens J.A."/>
            <person name="Kallen N."/>
            <person name="Kersten P."/>
            <person name="Kohler A."/>
            <person name="Kuees U."/>
            <person name="Kumar T.K.A."/>
            <person name="Kuo A."/>
            <person name="LaButti K."/>
            <person name="Larrondo L.F."/>
            <person name="Lindquist E."/>
            <person name="Ling A."/>
            <person name="Lombard V."/>
            <person name="Lucas S."/>
            <person name="Lundell T."/>
            <person name="Martin R."/>
            <person name="McLaughlin D.J."/>
            <person name="Morgenstern I."/>
            <person name="Morin E."/>
            <person name="Murat C."/>
            <person name="Nagy L.G."/>
            <person name="Nolan M."/>
            <person name="Ohm R.A."/>
            <person name="Patyshakuliyeva A."/>
            <person name="Rokas A."/>
            <person name="Ruiz-Duenas F.J."/>
            <person name="Sabat G."/>
            <person name="Salamov A."/>
            <person name="Samejima M."/>
            <person name="Schmutz J."/>
            <person name="Slot J.C."/>
            <person name="St John F."/>
            <person name="Stenlid J."/>
            <person name="Sun H."/>
            <person name="Sun S."/>
            <person name="Syed K."/>
            <person name="Tsang A."/>
            <person name="Wiebenga A."/>
            <person name="Young D."/>
            <person name="Pisabarro A."/>
            <person name="Eastwood D.C."/>
            <person name="Martin F."/>
            <person name="Cullen D."/>
            <person name="Grigoriev I.V."/>
            <person name="Hibbett D.S."/>
        </authorList>
    </citation>
    <scope>NUCLEOTIDE SEQUENCE [LARGE SCALE GENOMIC DNA]</scope>
    <source>
        <strain evidence="7">RWD-64-598 SS2</strain>
    </source>
</reference>
<dbReference type="GO" id="GO:0009251">
    <property type="term" value="P:glucan catabolic process"/>
    <property type="evidence" value="ECO:0007669"/>
    <property type="project" value="TreeGrafter"/>
</dbReference>
<dbReference type="OMA" id="RYMVLKD"/>
<dbReference type="GO" id="GO:0005576">
    <property type="term" value="C:extracellular region"/>
    <property type="evidence" value="ECO:0007669"/>
    <property type="project" value="TreeGrafter"/>
</dbReference>
<dbReference type="SUPFAM" id="SSF51445">
    <property type="entry name" value="(Trans)glycosidases"/>
    <property type="match status" value="1"/>
</dbReference>
<dbReference type="InterPro" id="IPR017853">
    <property type="entry name" value="GH"/>
</dbReference>
<keyword evidence="2 4" id="KW-0378">Hydrolase</keyword>
<comment type="similarity">
    <text evidence="1 4">Belongs to the glycosyl hydrolase 5 (cellulase A) family.</text>
</comment>
<dbReference type="PANTHER" id="PTHR31297:SF13">
    <property type="entry name" value="PUTATIVE-RELATED"/>
    <property type="match status" value="1"/>
</dbReference>
<keyword evidence="7" id="KW-1185">Reference proteome</keyword>
<protein>
    <submittedName>
        <fullName evidence="6">Glycoside hydrolase family 5 protein</fullName>
    </submittedName>
</protein>
<dbReference type="OrthoDB" id="1887033at2759"/>
<evidence type="ECO:0000313" key="7">
    <source>
        <dbReference type="Proteomes" id="UP000053558"/>
    </source>
</evidence>
<comment type="caution">
    <text evidence="6">The sequence shown here is derived from an EMBL/GenBank/DDBJ whole genome shotgun (WGS) entry which is preliminary data.</text>
</comment>
<feature type="domain" description="Glycoside hydrolase family 5" evidence="5">
    <location>
        <begin position="72"/>
        <end position="337"/>
    </location>
</feature>
<evidence type="ECO:0000256" key="3">
    <source>
        <dbReference type="ARBA" id="ARBA00023295"/>
    </source>
</evidence>